<sequence>MKTGCAGKSSTYSRPVSGAMTGSVSGAAVADAVGLGVGIGGGAEQPPVRSATAVATARKGVMRFMGCGLSLLDEVGAEHDIHTRTTVQLRLLDELDSQRVRNTLREQLVSWISVDDDALLDSCF</sequence>
<dbReference type="EMBL" id="CAEZUE010000008">
    <property type="protein sequence ID" value="CAB4584711.1"/>
    <property type="molecule type" value="Genomic_DNA"/>
</dbReference>
<accession>A0A6J6F7B6</accession>
<name>A0A6J6F7B6_9ZZZZ</name>
<organism evidence="1">
    <name type="scientific">freshwater metagenome</name>
    <dbReference type="NCBI Taxonomy" id="449393"/>
    <lineage>
        <taxon>unclassified sequences</taxon>
        <taxon>metagenomes</taxon>
        <taxon>ecological metagenomes</taxon>
    </lineage>
</organism>
<evidence type="ECO:0000313" key="1">
    <source>
        <dbReference type="EMBL" id="CAB4584711.1"/>
    </source>
</evidence>
<gene>
    <name evidence="1" type="ORF">UFOPK1788_00132</name>
</gene>
<protein>
    <submittedName>
        <fullName evidence="1">Unannotated protein</fullName>
    </submittedName>
</protein>
<dbReference type="AlphaFoldDB" id="A0A6J6F7B6"/>
<reference evidence="1" key="1">
    <citation type="submission" date="2020-05" db="EMBL/GenBank/DDBJ databases">
        <authorList>
            <person name="Chiriac C."/>
            <person name="Salcher M."/>
            <person name="Ghai R."/>
            <person name="Kavagutti S V."/>
        </authorList>
    </citation>
    <scope>NUCLEOTIDE SEQUENCE</scope>
</reference>
<proteinExistence type="predicted"/>